<dbReference type="GO" id="GO:0005524">
    <property type="term" value="F:ATP binding"/>
    <property type="evidence" value="ECO:0007669"/>
    <property type="project" value="UniProtKB-KW"/>
</dbReference>
<dbReference type="Pfam" id="PF00211">
    <property type="entry name" value="Guanylate_cyc"/>
    <property type="match status" value="1"/>
</dbReference>
<dbReference type="eggNOG" id="ENOG502QPPT">
    <property type="taxonomic scope" value="Eukaryota"/>
</dbReference>
<gene>
    <name evidence="6" type="ORF">AMAG_14269</name>
</gene>
<feature type="compositionally biased region" description="Low complexity" evidence="4">
    <location>
        <begin position="11"/>
        <end position="46"/>
    </location>
</feature>
<feature type="region of interest" description="Disordered" evidence="4">
    <location>
        <begin position="1530"/>
        <end position="1563"/>
    </location>
</feature>
<feature type="compositionally biased region" description="Low complexity" evidence="4">
    <location>
        <begin position="1395"/>
        <end position="1405"/>
    </location>
</feature>
<evidence type="ECO:0000313" key="6">
    <source>
        <dbReference type="EMBL" id="KNE69724.1"/>
    </source>
</evidence>
<name>A0A0L0T595_ALLM3</name>
<dbReference type="Proteomes" id="UP000054350">
    <property type="component" value="Unassembled WGS sequence"/>
</dbReference>
<dbReference type="EMBL" id="GG745362">
    <property type="protein sequence ID" value="KNE69724.1"/>
    <property type="molecule type" value="Genomic_DNA"/>
</dbReference>
<feature type="region of interest" description="Disordered" evidence="4">
    <location>
        <begin position="1372"/>
        <end position="1413"/>
    </location>
</feature>
<keyword evidence="1" id="KW-0547">Nucleotide-binding</keyword>
<dbReference type="CDD" id="cd07302">
    <property type="entry name" value="CHD"/>
    <property type="match status" value="1"/>
</dbReference>
<evidence type="ECO:0000256" key="4">
    <source>
        <dbReference type="SAM" id="MobiDB-lite"/>
    </source>
</evidence>
<reference evidence="6 7" key="1">
    <citation type="submission" date="2009-11" db="EMBL/GenBank/DDBJ databases">
        <title>Annotation of Allomyces macrogynus ATCC 38327.</title>
        <authorList>
            <consortium name="The Broad Institute Genome Sequencing Platform"/>
            <person name="Russ C."/>
            <person name="Cuomo C."/>
            <person name="Burger G."/>
            <person name="Gray M.W."/>
            <person name="Holland P.W.H."/>
            <person name="King N."/>
            <person name="Lang F.B.F."/>
            <person name="Roger A.J."/>
            <person name="Ruiz-Trillo I."/>
            <person name="Young S.K."/>
            <person name="Zeng Q."/>
            <person name="Gargeya S."/>
            <person name="Fitzgerald M."/>
            <person name="Haas B."/>
            <person name="Abouelleil A."/>
            <person name="Alvarado L."/>
            <person name="Arachchi H.M."/>
            <person name="Berlin A."/>
            <person name="Chapman S.B."/>
            <person name="Gearin G."/>
            <person name="Goldberg J."/>
            <person name="Griggs A."/>
            <person name="Gujja S."/>
            <person name="Hansen M."/>
            <person name="Heiman D."/>
            <person name="Howarth C."/>
            <person name="Larimer J."/>
            <person name="Lui A."/>
            <person name="MacDonald P.J.P."/>
            <person name="McCowen C."/>
            <person name="Montmayeur A."/>
            <person name="Murphy C."/>
            <person name="Neiman D."/>
            <person name="Pearson M."/>
            <person name="Priest M."/>
            <person name="Roberts A."/>
            <person name="Saif S."/>
            <person name="Shea T."/>
            <person name="Sisk P."/>
            <person name="Stolte C."/>
            <person name="Sykes S."/>
            <person name="Wortman J."/>
            <person name="Nusbaum C."/>
            <person name="Birren B."/>
        </authorList>
    </citation>
    <scope>NUCLEOTIDE SEQUENCE [LARGE SCALE GENOMIC DNA]</scope>
    <source>
        <strain evidence="6 7">ATCC 38327</strain>
    </source>
</reference>
<evidence type="ECO:0000256" key="1">
    <source>
        <dbReference type="ARBA" id="ARBA00022741"/>
    </source>
</evidence>
<keyword evidence="2" id="KW-0067">ATP-binding</keyword>
<evidence type="ECO:0000259" key="5">
    <source>
        <dbReference type="PROSITE" id="PS50125"/>
    </source>
</evidence>
<feature type="domain" description="Guanylate cyclase" evidence="5">
    <location>
        <begin position="405"/>
        <end position="463"/>
    </location>
</feature>
<feature type="region of interest" description="Disordered" evidence="4">
    <location>
        <begin position="333"/>
        <end position="355"/>
    </location>
</feature>
<accession>A0A0L0T595</accession>
<evidence type="ECO:0000256" key="3">
    <source>
        <dbReference type="SAM" id="Coils"/>
    </source>
</evidence>
<reference evidence="7" key="2">
    <citation type="submission" date="2009-11" db="EMBL/GenBank/DDBJ databases">
        <title>The Genome Sequence of Allomyces macrogynus strain ATCC 38327.</title>
        <authorList>
            <consortium name="The Broad Institute Genome Sequencing Platform"/>
            <person name="Russ C."/>
            <person name="Cuomo C."/>
            <person name="Shea T."/>
            <person name="Young S.K."/>
            <person name="Zeng Q."/>
            <person name="Koehrsen M."/>
            <person name="Haas B."/>
            <person name="Borodovsky M."/>
            <person name="Guigo R."/>
            <person name="Alvarado L."/>
            <person name="Berlin A."/>
            <person name="Borenstein D."/>
            <person name="Chen Z."/>
            <person name="Engels R."/>
            <person name="Freedman E."/>
            <person name="Gellesch M."/>
            <person name="Goldberg J."/>
            <person name="Griggs A."/>
            <person name="Gujja S."/>
            <person name="Heiman D."/>
            <person name="Hepburn T."/>
            <person name="Howarth C."/>
            <person name="Jen D."/>
            <person name="Larson L."/>
            <person name="Lewis B."/>
            <person name="Mehta T."/>
            <person name="Park D."/>
            <person name="Pearson M."/>
            <person name="Roberts A."/>
            <person name="Saif S."/>
            <person name="Shenoy N."/>
            <person name="Sisk P."/>
            <person name="Stolte C."/>
            <person name="Sykes S."/>
            <person name="Walk T."/>
            <person name="White J."/>
            <person name="Yandava C."/>
            <person name="Burger G."/>
            <person name="Gray M.W."/>
            <person name="Holland P.W.H."/>
            <person name="King N."/>
            <person name="Lang F.B.F."/>
            <person name="Roger A.J."/>
            <person name="Ruiz-Trillo I."/>
            <person name="Lander E."/>
            <person name="Nusbaum C."/>
        </authorList>
    </citation>
    <scope>NUCLEOTIDE SEQUENCE [LARGE SCALE GENOMIC DNA]</scope>
    <source>
        <strain evidence="7">ATCC 38327</strain>
    </source>
</reference>
<dbReference type="PANTHER" id="PTHR16305:SF28">
    <property type="entry name" value="GUANYLATE CYCLASE DOMAIN-CONTAINING PROTEIN"/>
    <property type="match status" value="1"/>
</dbReference>
<evidence type="ECO:0000256" key="2">
    <source>
        <dbReference type="ARBA" id="ARBA00022840"/>
    </source>
</evidence>
<feature type="region of interest" description="Disordered" evidence="4">
    <location>
        <begin position="1174"/>
        <end position="1199"/>
    </location>
</feature>
<dbReference type="STRING" id="578462.A0A0L0T595"/>
<dbReference type="PROSITE" id="PS50125">
    <property type="entry name" value="GUANYLATE_CYCLASE_2"/>
    <property type="match status" value="2"/>
</dbReference>
<dbReference type="GO" id="GO:0004016">
    <property type="term" value="F:adenylate cyclase activity"/>
    <property type="evidence" value="ECO:0007669"/>
    <property type="project" value="TreeGrafter"/>
</dbReference>
<protein>
    <recommendedName>
        <fullName evidence="5">Guanylate cyclase domain-containing protein</fullName>
    </recommendedName>
</protein>
<dbReference type="PANTHER" id="PTHR16305">
    <property type="entry name" value="TESTICULAR SOLUBLE ADENYLYL CYCLASE"/>
    <property type="match status" value="1"/>
</dbReference>
<feature type="domain" description="Guanylate cyclase" evidence="5">
    <location>
        <begin position="859"/>
        <end position="938"/>
    </location>
</feature>
<dbReference type="GO" id="GO:0005737">
    <property type="term" value="C:cytoplasm"/>
    <property type="evidence" value="ECO:0007669"/>
    <property type="project" value="TreeGrafter"/>
</dbReference>
<dbReference type="GO" id="GO:0035556">
    <property type="term" value="P:intracellular signal transduction"/>
    <property type="evidence" value="ECO:0007669"/>
    <property type="project" value="InterPro"/>
</dbReference>
<feature type="region of interest" description="Disordered" evidence="4">
    <location>
        <begin position="1"/>
        <end position="119"/>
    </location>
</feature>
<dbReference type="OrthoDB" id="194468at2759"/>
<dbReference type="VEuPathDB" id="FungiDB:AMAG_14269"/>
<dbReference type="SUPFAM" id="SSF55073">
    <property type="entry name" value="Nucleotide cyclase"/>
    <property type="match status" value="2"/>
</dbReference>
<evidence type="ECO:0000313" key="7">
    <source>
        <dbReference type="Proteomes" id="UP000054350"/>
    </source>
</evidence>
<dbReference type="GO" id="GO:0009190">
    <property type="term" value="P:cyclic nucleotide biosynthetic process"/>
    <property type="evidence" value="ECO:0007669"/>
    <property type="project" value="InterPro"/>
</dbReference>
<feature type="region of interest" description="Disordered" evidence="4">
    <location>
        <begin position="172"/>
        <end position="191"/>
    </location>
</feature>
<proteinExistence type="predicted"/>
<dbReference type="InterPro" id="IPR001054">
    <property type="entry name" value="A/G_cyclase"/>
</dbReference>
<feature type="compositionally biased region" description="Acidic residues" evidence="4">
    <location>
        <begin position="67"/>
        <end position="77"/>
    </location>
</feature>
<keyword evidence="7" id="KW-1185">Reference proteome</keyword>
<dbReference type="Gene3D" id="3.30.70.1230">
    <property type="entry name" value="Nucleotide cyclase"/>
    <property type="match status" value="2"/>
</dbReference>
<feature type="coiled-coil region" evidence="3">
    <location>
        <begin position="745"/>
        <end position="810"/>
    </location>
</feature>
<sequence>MNDCAHDPAMLDPLTAPAQAPATPALAPAPSSAMPSTGADAAAAALAPPPAALRDADSLPATPLSEPDGDFIEDDGDGAPSALPPIPPLDDVLGPSAPVSARDSLAGTPASTQLLGSPPNALTGALSARSMASMTSAATSASFSSAGGIASNGPMPPPPPGRRFSLLRSANLRPRRESQSSTGSGTGSVKPLAVIPIDDPLPPLPSCPTSTVASPTGVTAAAVPRPFGPSAALAAAAAAAGAKGSPFDKLVPNFVSKHIRDYVDQLVARGGPPLAIAAAAVANGGGGMARSPSLPPVTQEADENGLHEDGEDGGMIGSQETLAQSQAAAAAAAHAAQAVEKPPRRRSVVAGAPGTRPVSTMYPSSALASVRTSTSASTAAAAAAAAAAHDVVKQMSPVALEGWGAVVMCDVSGYSSLTSALADRGAEGTELMANIMKDFLDKIIQIISVHGGDIVKFVGDAVIFYWKHTEPSAAWLEDGEATIRRQHPNWDPEKVQECLDRALLQRRGRLVVQAAECCFDLLGKLKNYKVKIPMPGTGGGAVILDGSITSGVTRSANGGVAMFEERELKIHLGIGAGKIYDIHVGGDPGRWEHFVVGDAMEQLAIVLDLAKPGQVALSKKAFEWFKLCVNLGRVHLESYDTKKCYIVNGLEPSAINYILPPGEANENNGFMDLWDVQLAGDPRPEGIDGYRQYINQSALFKLANDLQTASPFQLNQGVAHLMSLNELRQVTTVFIKIGSLSFAPVEAVEDAIKEQEGFIKEQEENLVQIRRDILAARDTQVAPQATPDVVAEMESTIHDLETQYADASTALAASRQVLKRLEADAKVALKDALARCQGAMTEVQVALKRHEGILRQFHVDDKGAVILAFFGLPPLAHKDDAVLGLRAAMEIVVEFRKLFEKFSVGVSTGVVSIGGVGNSLRTEYALMGDSINMAARLMGLPAAKNSLVCDERTYVLCMREFDFVDLGQAVVKGKANPINVYQPVRHRASPVSPDSSAGGAAMGEAANAEDSINVRCRTRAPSGNVIALDGSGLEDNTMLIGRIKELGIVVGMLDRHVDGATNCSLVVEGESGIGVSTFGTMIQREAVKRDYNICVAPCVESEQATPYFPYRGIVRDLVQLLINTASQLNNSGRFVPSSSVPPLGASSTRDLLDCAKQSIWALHSSIESFRRPAAVSTSHGSLGSPARPPPHNTEDRHSGSRLEIGPAIAGASEWFQEAARAMLQSRGLTQAKCVHFLATVFPDEVQSGADTSMSTAVESVNTGGSSPFELANTLAQLINYVTDRTRVMVLLSDVHFLDRPSWEVTRELMEACPRAVFVLLTRTVKHLSEADVAFFTSLQANATTIRLGGFTIPEMAQFMVLTLNRLLGTRSSPSGMLPHNGHHGTTTVASDPGETSTTTSATNANGLQVPSAAPVNSPRMITAVDQRLVGKMHEISGGNPLFVSALIMTLRDKKCYDVSKTGVLSLNPMYKLDHIVPGSDLHSIIVSQFDRLDPMYQLFLKIASVLGQHFMVQDVLDFVEWEHVMDAKTTTPKAGLSPSPSHMPAASTAPAPVPLPPKPAMESASRLAETETMVGDIHAQDKYGFLVIPTTVMPNAMISFKNAVIRDSIYSTMLASQRQTLHLNFARFFETQLLASTNAASATGTGGHHSSALQGGTAAGIPASSIHLVLKVFDHYSKVDGMLEKKLVYLEQVAHLKFAAHAVQEVIRHYEDLHALITTMAKCEMLTKDDSTGRIVIPDVDRVYTNFDQARWHKELGDAYLATRQTVLAEASLKTALALLGYPLPERYLAQEWSAWIEYLRLQPPTAPALIQVAGGAGHKQVSGKPPPDSDLDQLFRVRSVFMSLAELYWGTDQLRKWRYMMWRAANLSSRAMPADPTTATLVALAGYTTYATKHNRRKSVKFIQWAVARHAALTAPVASSDAHTIARTGSIASVGSQRKASGPGAMAIADPNNPGRKLSGGPRPLTEGTTVAAIPAPTPLLVAHGIGHRSSIGLATFSGAPPEHGPVMSLEDQCLIHASAAAVGFLLGQIEAARNQCLHVVKMGNECNLAATIAARKLHLLMDLLLGNHTECKANASDMWTKCKDRSWEGRFFALAVIFLFDVTLKGSKLIQIDPPFALHVHELRQRALHMNAEPGALRTRMAHVLMAWIALESGYWRTRQVSRTNGGGSGFVANGTSLSVPAGATAASSNPSAVATAAVAAATAAAAATFAATPANLPTSHQEIVSDAAAAARSATVALSDPMSALLAMLPTLTTNDYSCLVAIAGLIHLVATAYESDSLPLLAPRTLLSKLLRAITQAVKRAFGTVAWAQWLAAFATGLDLVLAGRVLPACAMWDKVVANATATAAKPMAAPIINWTTSSPAVLAEATAAAPRTARTPNATARATSFTAAGVTPWLVAVLTAKAKRYADAARGIAPFVVALATEPAPGSAAAGGAQGSSAPVAGAVAALPTTRFSSRSAPPEIARPGYLRSNRGTPVYGQSLTVAGISASSMPGAPV</sequence>
<feature type="region of interest" description="Disordered" evidence="4">
    <location>
        <begin position="1934"/>
        <end position="1958"/>
    </location>
</feature>
<dbReference type="InterPro" id="IPR029787">
    <property type="entry name" value="Nucleotide_cyclase"/>
</dbReference>
<keyword evidence="3" id="KW-0175">Coiled coil</keyword>
<organism evidence="6 7">
    <name type="scientific">Allomyces macrogynus (strain ATCC 38327)</name>
    <name type="common">Allomyces javanicus var. macrogynus</name>
    <dbReference type="NCBI Taxonomy" id="578462"/>
    <lineage>
        <taxon>Eukaryota</taxon>
        <taxon>Fungi</taxon>
        <taxon>Fungi incertae sedis</taxon>
        <taxon>Blastocladiomycota</taxon>
        <taxon>Blastocladiomycetes</taxon>
        <taxon>Blastocladiales</taxon>
        <taxon>Blastocladiaceae</taxon>
        <taxon>Allomyces</taxon>
    </lineage>
</organism>
<feature type="region of interest" description="Disordered" evidence="4">
    <location>
        <begin position="287"/>
        <end position="308"/>
    </location>
</feature>